<keyword evidence="4" id="KW-0378">Hydrolase</keyword>
<dbReference type="SUPFAM" id="SSF51695">
    <property type="entry name" value="PLC-like phosphodiesterases"/>
    <property type="match status" value="1"/>
</dbReference>
<comment type="similarity">
    <text evidence="2">Belongs to the glycerophosphoryl diester phosphodiesterase family.</text>
</comment>
<dbReference type="GO" id="GO:0016020">
    <property type="term" value="C:membrane"/>
    <property type="evidence" value="ECO:0007669"/>
    <property type="project" value="UniProtKB-SubCell"/>
</dbReference>
<evidence type="ECO:0000259" key="8">
    <source>
        <dbReference type="PROSITE" id="PS51704"/>
    </source>
</evidence>
<protein>
    <recommendedName>
        <fullName evidence="8">GP-PDE domain-containing protein</fullName>
    </recommendedName>
</protein>
<dbReference type="Pfam" id="PF03009">
    <property type="entry name" value="GDPD"/>
    <property type="match status" value="1"/>
</dbReference>
<dbReference type="InterPro" id="IPR030395">
    <property type="entry name" value="GP_PDE_dom"/>
</dbReference>
<dbReference type="InterPro" id="IPR017946">
    <property type="entry name" value="PLC-like_Pdiesterase_TIM-brl"/>
</dbReference>
<proteinExistence type="inferred from homology"/>
<evidence type="ECO:0000256" key="3">
    <source>
        <dbReference type="ARBA" id="ARBA00022692"/>
    </source>
</evidence>
<evidence type="ECO:0000256" key="4">
    <source>
        <dbReference type="ARBA" id="ARBA00022801"/>
    </source>
</evidence>
<feature type="domain" description="GP-PDE" evidence="8">
    <location>
        <begin position="299"/>
        <end position="417"/>
    </location>
</feature>
<evidence type="ECO:0000256" key="5">
    <source>
        <dbReference type="ARBA" id="ARBA00022989"/>
    </source>
</evidence>
<dbReference type="PANTHER" id="PTHR42758:SF2">
    <property type="entry name" value="PHOSPHATIDYLGLYCEROL PHOSPHOLIPASE C"/>
    <property type="match status" value="1"/>
</dbReference>
<sequence>MVKFGRHLQFLRQEQRTPAYLVEYKKISALLGQEDTFSAAWREALQTATDEYSGLTAALWQRVLSSISKAQAEDEDELRGARPLAALRAYHALFGDDEARKVIEQFSDSRSAAVANSEALRKLVKKYDKELTKTADKERARLSATLLPELYSSSLSAATSVLYEVDADHASPFLVLRQELQMAAPGAAATNGDVSDGVTTAAEDEPLMDHQDEPLSVTVMRKAAALPGAALLAGVLSRWAPVIPGATGLEVMAGEQMVKVRDWSALAKTRASMKQRVEEAMVGRRAEEVAWLRSLSWPTNVVAHRGFHSPSDLDRRPIENSLEAYEMAWTAGVKLCECDVAVTSDGQIVLGHDADYERLALKIPGASFKRSMKVGDLTLSQLMSMPLKSGSRPPLLTEVLRSASHIGGGVQLVIEIKPGNSAAVAALTNLFATSPQMLRQVAVIMSFDAFIMHEFAARLRELDEGLHLGAVTGDHSVKGEAQALTRTVGDWTKAGPVLNKKPSATFKMAGQATIASARMRRATPSLAASTQRLEATSKLPPSARLFGGYLPKLMLLTVADKPAHPVELWLDIMTDTSKVQRNAVGLDGLYIEFQPEMLEPEGKAMLKKLTAATGAVGVWGRAKAADGGPGDPDDLSTLQQLVGDGVTFVNSDLPRSFLEGKATPIASFIEKHVGAPSVAE</sequence>
<dbReference type="PROSITE" id="PS51704">
    <property type="entry name" value="GP_PDE"/>
    <property type="match status" value="1"/>
</dbReference>
<reference evidence="9" key="1">
    <citation type="submission" date="2021-01" db="EMBL/GenBank/DDBJ databases">
        <authorList>
            <person name="Corre E."/>
            <person name="Pelletier E."/>
            <person name="Niang G."/>
            <person name="Scheremetjew M."/>
            <person name="Finn R."/>
            <person name="Kale V."/>
            <person name="Holt S."/>
            <person name="Cochrane G."/>
            <person name="Meng A."/>
            <person name="Brown T."/>
            <person name="Cohen L."/>
        </authorList>
    </citation>
    <scope>NUCLEOTIDE SEQUENCE</scope>
    <source>
        <strain evidence="9">CCMP1374</strain>
    </source>
</reference>
<dbReference type="GO" id="GO:0046475">
    <property type="term" value="P:glycerophospholipid catabolic process"/>
    <property type="evidence" value="ECO:0007669"/>
    <property type="project" value="TreeGrafter"/>
</dbReference>
<keyword evidence="5" id="KW-1133">Transmembrane helix</keyword>
<evidence type="ECO:0000256" key="7">
    <source>
        <dbReference type="ARBA" id="ARBA00023136"/>
    </source>
</evidence>
<dbReference type="PANTHER" id="PTHR42758">
    <property type="entry name" value="PHOSPHATIDYLGLYCEROL PHOSPHOLIPASE C"/>
    <property type="match status" value="1"/>
</dbReference>
<keyword evidence="7" id="KW-0472">Membrane</keyword>
<keyword evidence="3" id="KW-0812">Transmembrane</keyword>
<evidence type="ECO:0000256" key="6">
    <source>
        <dbReference type="ARBA" id="ARBA00023098"/>
    </source>
</evidence>
<keyword evidence="6" id="KW-0443">Lipid metabolism</keyword>
<evidence type="ECO:0000256" key="2">
    <source>
        <dbReference type="ARBA" id="ARBA00007277"/>
    </source>
</evidence>
<evidence type="ECO:0000256" key="1">
    <source>
        <dbReference type="ARBA" id="ARBA00004370"/>
    </source>
</evidence>
<dbReference type="GO" id="GO:0008081">
    <property type="term" value="F:phosphoric diester hydrolase activity"/>
    <property type="evidence" value="ECO:0007669"/>
    <property type="project" value="InterPro"/>
</dbReference>
<gene>
    <name evidence="9" type="ORF">PANT1444_LOCUS12481</name>
</gene>
<dbReference type="AlphaFoldDB" id="A0A7S0ES57"/>
<dbReference type="InterPro" id="IPR052271">
    <property type="entry name" value="GDPD-Related"/>
</dbReference>
<accession>A0A7S0ES57</accession>
<name>A0A7S0ES57_9EUKA</name>
<dbReference type="GO" id="GO:0005737">
    <property type="term" value="C:cytoplasm"/>
    <property type="evidence" value="ECO:0007669"/>
    <property type="project" value="UniProtKB-ARBA"/>
</dbReference>
<dbReference type="EMBL" id="HBEP01022266">
    <property type="protein sequence ID" value="CAD8493416.1"/>
    <property type="molecule type" value="Transcribed_RNA"/>
</dbReference>
<dbReference type="Gene3D" id="3.20.20.190">
    <property type="entry name" value="Phosphatidylinositol (PI) phosphodiesterase"/>
    <property type="match status" value="1"/>
</dbReference>
<evidence type="ECO:0000313" key="9">
    <source>
        <dbReference type="EMBL" id="CAD8493416.1"/>
    </source>
</evidence>
<organism evidence="9">
    <name type="scientific">Phaeocystis antarctica</name>
    <dbReference type="NCBI Taxonomy" id="33657"/>
    <lineage>
        <taxon>Eukaryota</taxon>
        <taxon>Haptista</taxon>
        <taxon>Haptophyta</taxon>
        <taxon>Prymnesiophyceae</taxon>
        <taxon>Phaeocystales</taxon>
        <taxon>Phaeocystaceae</taxon>
        <taxon>Phaeocystis</taxon>
    </lineage>
</organism>
<comment type="subcellular location">
    <subcellularLocation>
        <location evidence="1">Membrane</location>
    </subcellularLocation>
</comment>